<dbReference type="Proteomes" id="UP001296776">
    <property type="component" value="Unassembled WGS sequence"/>
</dbReference>
<dbReference type="InterPro" id="IPR052032">
    <property type="entry name" value="ATP-dep_AA_Ligase"/>
</dbReference>
<dbReference type="InterPro" id="IPR005479">
    <property type="entry name" value="CPAse_ATP-bd"/>
</dbReference>
<keyword evidence="1 6" id="KW-0436">Ligase</keyword>
<dbReference type="PANTHER" id="PTHR43585:SF2">
    <property type="entry name" value="ATP-GRASP ENZYME FSQD"/>
    <property type="match status" value="1"/>
</dbReference>
<evidence type="ECO:0000256" key="4">
    <source>
        <dbReference type="PROSITE-ProRule" id="PRU00409"/>
    </source>
</evidence>
<dbReference type="GO" id="GO:0005524">
    <property type="term" value="F:ATP binding"/>
    <property type="evidence" value="ECO:0007669"/>
    <property type="project" value="UniProtKB-UniRule"/>
</dbReference>
<dbReference type="RefSeq" id="WP_200346895.1">
    <property type="nucleotide sequence ID" value="NZ_NRSJ01000026.1"/>
</dbReference>
<dbReference type="SUPFAM" id="SSF56059">
    <property type="entry name" value="Glutathione synthetase ATP-binding domain-like"/>
    <property type="match status" value="1"/>
</dbReference>
<dbReference type="Pfam" id="PF13535">
    <property type="entry name" value="ATP-grasp_4"/>
    <property type="match status" value="1"/>
</dbReference>
<keyword evidence="3 4" id="KW-0067">ATP-binding</keyword>
<evidence type="ECO:0000313" key="6">
    <source>
        <dbReference type="EMBL" id="MBK1705675.1"/>
    </source>
</evidence>
<feature type="domain" description="ATP-grasp" evidence="5">
    <location>
        <begin position="106"/>
        <end position="323"/>
    </location>
</feature>
<reference evidence="6" key="2">
    <citation type="journal article" date="2020" name="Microorganisms">
        <title>Osmotic Adaptation and Compatible Solute Biosynthesis of Phototrophic Bacteria as Revealed from Genome Analyses.</title>
        <authorList>
            <person name="Imhoff J.F."/>
            <person name="Rahn T."/>
            <person name="Kunzel S."/>
            <person name="Keller A."/>
            <person name="Neulinger S.C."/>
        </authorList>
    </citation>
    <scope>NUCLEOTIDE SEQUENCE</scope>
    <source>
        <strain evidence="6">DSM 11080</strain>
    </source>
</reference>
<dbReference type="EMBL" id="NRSJ01000026">
    <property type="protein sequence ID" value="MBK1705675.1"/>
    <property type="molecule type" value="Genomic_DNA"/>
</dbReference>
<gene>
    <name evidence="6" type="ORF">CKO40_14195</name>
</gene>
<keyword evidence="7" id="KW-1185">Reference proteome</keyword>
<proteinExistence type="predicted"/>
<dbReference type="Gene3D" id="3.30.470.20">
    <property type="entry name" value="ATP-grasp fold, B domain"/>
    <property type="match status" value="1"/>
</dbReference>
<sequence>MKQIVVVGLDDGHLEQLQALPEAHESRFLPLLSRDEAKQPTEEPVAWLLDEGVRWLKEQQDEIDAVIGYWDFPVSTILPILRRTIDLPGPSLEAVLGCEHKYWSRRLQAEVAPEHVPPFCEVDPFADDPLAQVRIEYPFWLKPVKAVLSNLGFRIENAVDFDEALTLIRANIRRWGAPFNLILEQADLPEGIAAVDGYRCIAEGMIAAEYQVTQEGWAFDGEVQVYGTIDSRRIGPTGSSFERYQYPSQLPESVLARMTAISSRVIRHIGYDNGPFNIEYFWHPERDQIWLLEINPRISKSHAPLFQLVDGCYHHQVMIDLGLGRRPGFTTGEGSCQIAAKFMVRRFTDEIVSRVPSADEIAELEAAIPHVRIEIMVEAGKRLSELRDQDSYSYEVAVIFVGGDDEAELKAKFDDCVRRLPLEFEPVPD</sequence>
<evidence type="ECO:0000256" key="2">
    <source>
        <dbReference type="ARBA" id="ARBA00022741"/>
    </source>
</evidence>
<dbReference type="GO" id="GO:0046872">
    <property type="term" value="F:metal ion binding"/>
    <property type="evidence" value="ECO:0007669"/>
    <property type="project" value="InterPro"/>
</dbReference>
<evidence type="ECO:0000256" key="1">
    <source>
        <dbReference type="ARBA" id="ARBA00022598"/>
    </source>
</evidence>
<dbReference type="GO" id="GO:0016874">
    <property type="term" value="F:ligase activity"/>
    <property type="evidence" value="ECO:0007669"/>
    <property type="project" value="UniProtKB-KW"/>
</dbReference>
<evidence type="ECO:0000259" key="5">
    <source>
        <dbReference type="PROSITE" id="PS50975"/>
    </source>
</evidence>
<protein>
    <submittedName>
        <fullName evidence="6">D-alanine--D-alanine ligase</fullName>
    </submittedName>
</protein>
<dbReference type="InterPro" id="IPR011761">
    <property type="entry name" value="ATP-grasp"/>
</dbReference>
<dbReference type="PROSITE" id="PS00867">
    <property type="entry name" value="CPSASE_2"/>
    <property type="match status" value="1"/>
</dbReference>
<reference evidence="6" key="1">
    <citation type="submission" date="2017-08" db="EMBL/GenBank/DDBJ databases">
        <authorList>
            <person name="Imhoff J.F."/>
            <person name="Rahn T."/>
            <person name="Kuenzel S."/>
            <person name="Neulinger S.C."/>
        </authorList>
    </citation>
    <scope>NUCLEOTIDE SEQUENCE</scope>
    <source>
        <strain evidence="6">DSM 11080</strain>
    </source>
</reference>
<keyword evidence="2 4" id="KW-0547">Nucleotide-binding</keyword>
<dbReference type="AlphaFoldDB" id="A0AAJ0U5J0"/>
<evidence type="ECO:0000313" key="7">
    <source>
        <dbReference type="Proteomes" id="UP001296776"/>
    </source>
</evidence>
<comment type="caution">
    <text evidence="6">The sequence shown here is derived from an EMBL/GenBank/DDBJ whole genome shotgun (WGS) entry which is preliminary data.</text>
</comment>
<organism evidence="6 7">
    <name type="scientific">Halochromatium glycolicum</name>
    <dbReference type="NCBI Taxonomy" id="85075"/>
    <lineage>
        <taxon>Bacteria</taxon>
        <taxon>Pseudomonadati</taxon>
        <taxon>Pseudomonadota</taxon>
        <taxon>Gammaproteobacteria</taxon>
        <taxon>Chromatiales</taxon>
        <taxon>Chromatiaceae</taxon>
        <taxon>Halochromatium</taxon>
    </lineage>
</organism>
<name>A0AAJ0U5J0_9GAMM</name>
<accession>A0AAJ0U5J0</accession>
<evidence type="ECO:0000256" key="3">
    <source>
        <dbReference type="ARBA" id="ARBA00022840"/>
    </source>
</evidence>
<dbReference type="PROSITE" id="PS50975">
    <property type="entry name" value="ATP_GRASP"/>
    <property type="match status" value="1"/>
</dbReference>
<dbReference type="PANTHER" id="PTHR43585">
    <property type="entry name" value="FUMIPYRROLE BIOSYNTHESIS PROTEIN C"/>
    <property type="match status" value="1"/>
</dbReference>